<dbReference type="EMBL" id="FOMD01000001">
    <property type="protein sequence ID" value="SFC11399.1"/>
    <property type="molecule type" value="Genomic_DNA"/>
</dbReference>
<name>A0A1I1GHZ1_9ACTN</name>
<keyword evidence="2" id="KW-1185">Reference proteome</keyword>
<gene>
    <name evidence="1" type="ORF">SAMN05661030_0147</name>
</gene>
<dbReference type="AlphaFoldDB" id="A0A1I1GHZ1"/>
<reference evidence="2" key="1">
    <citation type="submission" date="2016-10" db="EMBL/GenBank/DDBJ databases">
        <authorList>
            <person name="Varghese N."/>
            <person name="Submissions S."/>
        </authorList>
    </citation>
    <scope>NUCLEOTIDE SEQUENCE [LARGE SCALE GENOMIC DNA]</scope>
    <source>
        <strain evidence="2">DSM 45962</strain>
    </source>
</reference>
<sequence length="82" mass="8536">MSLRAPCADADGGVMSELVLTLAAAQGRTTGIWHAVELHRSPSELDGACEVAVCGALARVDVDQTWDGADEDACEACADLLY</sequence>
<dbReference type="Proteomes" id="UP000199022">
    <property type="component" value="Unassembled WGS sequence"/>
</dbReference>
<dbReference type="STRING" id="1225127.SAMN05661030_0147"/>
<proteinExistence type="predicted"/>
<organism evidence="1 2">
    <name type="scientific">Klenkia taihuensis</name>
    <dbReference type="NCBI Taxonomy" id="1225127"/>
    <lineage>
        <taxon>Bacteria</taxon>
        <taxon>Bacillati</taxon>
        <taxon>Actinomycetota</taxon>
        <taxon>Actinomycetes</taxon>
        <taxon>Geodermatophilales</taxon>
        <taxon>Geodermatophilaceae</taxon>
        <taxon>Klenkia</taxon>
    </lineage>
</organism>
<evidence type="ECO:0000313" key="1">
    <source>
        <dbReference type="EMBL" id="SFC11399.1"/>
    </source>
</evidence>
<protein>
    <submittedName>
        <fullName evidence="1">Uncharacterized protein</fullName>
    </submittedName>
</protein>
<evidence type="ECO:0000313" key="2">
    <source>
        <dbReference type="Proteomes" id="UP000199022"/>
    </source>
</evidence>
<accession>A0A1I1GHZ1</accession>